<gene>
    <name evidence="14" type="ORF">CFS9_19620</name>
</gene>
<dbReference type="PANTHER" id="PTHR47529:SF1">
    <property type="entry name" value="PERIPLASMIC CHAPERONE PPID"/>
    <property type="match status" value="1"/>
</dbReference>
<evidence type="ECO:0000256" key="2">
    <source>
        <dbReference type="ARBA" id="ARBA00022475"/>
    </source>
</evidence>
<accession>A0AAT9H1I1</accession>
<keyword evidence="11" id="KW-0697">Rotamase</keyword>
<organism evidence="14">
    <name type="scientific">Flavobacterium sp. CFS9</name>
    <dbReference type="NCBI Taxonomy" id="3143118"/>
    <lineage>
        <taxon>Bacteria</taxon>
        <taxon>Pseudomonadati</taxon>
        <taxon>Bacteroidota</taxon>
        <taxon>Flavobacteriia</taxon>
        <taxon>Flavobacteriales</taxon>
        <taxon>Flavobacteriaceae</taxon>
        <taxon>Flavobacterium</taxon>
    </lineage>
</organism>
<dbReference type="InterPro" id="IPR027304">
    <property type="entry name" value="Trigger_fact/SurA_dom_sf"/>
</dbReference>
<evidence type="ECO:0000256" key="1">
    <source>
        <dbReference type="ARBA" id="ARBA00004382"/>
    </source>
</evidence>
<protein>
    <recommendedName>
        <fullName evidence="9">Periplasmic chaperone PpiD</fullName>
    </recommendedName>
    <alternativeName>
        <fullName evidence="10">Periplasmic folding chaperone</fullName>
    </alternativeName>
</protein>
<evidence type="ECO:0000256" key="9">
    <source>
        <dbReference type="ARBA" id="ARBA00040743"/>
    </source>
</evidence>
<evidence type="ECO:0000313" key="14">
    <source>
        <dbReference type="EMBL" id="BFM43321.1"/>
    </source>
</evidence>
<dbReference type="Pfam" id="PF13616">
    <property type="entry name" value="Rotamase_3"/>
    <property type="match status" value="1"/>
</dbReference>
<keyword evidence="3" id="KW-0997">Cell inner membrane</keyword>
<evidence type="ECO:0000256" key="7">
    <source>
        <dbReference type="ARBA" id="ARBA00023186"/>
    </source>
</evidence>
<dbReference type="PANTHER" id="PTHR47529">
    <property type="entry name" value="PEPTIDYL-PROLYL CIS-TRANS ISOMERASE D"/>
    <property type="match status" value="1"/>
</dbReference>
<comment type="subcellular location">
    <subcellularLocation>
        <location evidence="1">Cell inner membrane</location>
        <topology evidence="1">Single-pass type II membrane protein</topology>
        <orientation evidence="1">Periplasmic side</orientation>
    </subcellularLocation>
</comment>
<comment type="similarity">
    <text evidence="8">Belongs to the PpiD chaperone family.</text>
</comment>
<keyword evidence="7" id="KW-0143">Chaperone</keyword>
<dbReference type="SUPFAM" id="SSF109998">
    <property type="entry name" value="Triger factor/SurA peptide-binding domain-like"/>
    <property type="match status" value="1"/>
</dbReference>
<evidence type="ECO:0000256" key="5">
    <source>
        <dbReference type="ARBA" id="ARBA00022989"/>
    </source>
</evidence>
<evidence type="ECO:0000256" key="6">
    <source>
        <dbReference type="ARBA" id="ARBA00023136"/>
    </source>
</evidence>
<dbReference type="AlphaFoldDB" id="A0AAT9H1I1"/>
<keyword evidence="11 14" id="KW-0413">Isomerase</keyword>
<evidence type="ECO:0000259" key="13">
    <source>
        <dbReference type="PROSITE" id="PS50198"/>
    </source>
</evidence>
<dbReference type="EMBL" id="AP031573">
    <property type="protein sequence ID" value="BFM43321.1"/>
    <property type="molecule type" value="Genomic_DNA"/>
</dbReference>
<dbReference type="InterPro" id="IPR052029">
    <property type="entry name" value="PpiD_chaperone"/>
</dbReference>
<dbReference type="GO" id="GO:0003755">
    <property type="term" value="F:peptidyl-prolyl cis-trans isomerase activity"/>
    <property type="evidence" value="ECO:0007669"/>
    <property type="project" value="UniProtKB-KW"/>
</dbReference>
<sequence>MYFRKLNIKLTIIKMAVLAKIRQRSALLIGVIALALFAFIIQDLFTRGTFGQSSKDVGSIDGKDISFEDFRVKVSNVEKSGQGITSTEAANRVWDQEVSIALLSTQFDKLGLRVGEKHLLEVLKADPNIGKNPMFLNAAGIFDVAKFKEYFKTNPEAAQFISQKEKDAELNAKFQIYNTLVKSGLYTTVSEGKLKYEMEANKVNFAYAAALYSSIKDSEVKISDSEIVEYMKKNEKKFKADATREIQYVLVEDKASKQDEAEIKAKITALLNGRVEYNAKTGKNDTLPGFKNATNIAEFVNSNSDVPYDSTYVPKNALPAVDADKLFSLPAGAIYGPYVYGRYYAISKSLGFKAGVNAKASHILIGYEGSQTPNTKEKRTKEEAKAKAEEILAQVQANPDSFMMLAFTSSDDSSAQQGGDLGYFGPNQMVKPFNDFVFSNGIGKVGLVETPFGFHVIKITDKQDGIRLATIAQKIEPSEATSDKVFTLATKFEMDAADKDFAATAKELGLKVAAPITAKAMDEAFGPLGNQRNIIRWAFDKETNTGDVKRFELANIGHVIAQYKSENKSGLVSVTLARPYVESILKNKKKAEILKAKMKGSSLEAIAKSAGVAVQQATNVTMDSPVLPGGVGQEPKVVGNAFALAANKISAPIEGNTGVYVVKNISTVKAPAAANHAEYVAKVKAQSASDASRILPALKANAKIEDNRLQFNY</sequence>
<evidence type="ECO:0000256" key="10">
    <source>
        <dbReference type="ARBA" id="ARBA00042775"/>
    </source>
</evidence>
<keyword evidence="2" id="KW-1003">Cell membrane</keyword>
<keyword evidence="4 12" id="KW-0812">Transmembrane</keyword>
<evidence type="ECO:0000256" key="3">
    <source>
        <dbReference type="ARBA" id="ARBA00022519"/>
    </source>
</evidence>
<dbReference type="PROSITE" id="PS50198">
    <property type="entry name" value="PPIC_PPIASE_2"/>
    <property type="match status" value="1"/>
</dbReference>
<keyword evidence="5 12" id="KW-1133">Transmembrane helix</keyword>
<evidence type="ECO:0000256" key="11">
    <source>
        <dbReference type="PROSITE-ProRule" id="PRU00278"/>
    </source>
</evidence>
<name>A0AAT9H1I1_9FLAO</name>
<dbReference type="Pfam" id="PF13623">
    <property type="entry name" value="SurA_N_2"/>
    <property type="match status" value="1"/>
</dbReference>
<evidence type="ECO:0000256" key="8">
    <source>
        <dbReference type="ARBA" id="ARBA00038408"/>
    </source>
</evidence>
<keyword evidence="6 12" id="KW-0472">Membrane</keyword>
<reference evidence="14" key="1">
    <citation type="submission" date="2024-05" db="EMBL/GenBank/DDBJ databases">
        <title>Whole-Genome Sequence of CFS9, a Potential Fish Probiotic Isolated from the Body Surface of Silurus asotus.</title>
        <authorList>
            <person name="Kojima M."/>
            <person name="Tobioka K."/>
            <person name="Yokota K."/>
            <person name="Nakatani H."/>
            <person name="Hori K."/>
            <person name="Tamaru Y."/>
            <person name="Okazaki F."/>
        </authorList>
    </citation>
    <scope>NUCLEOTIDE SEQUENCE</scope>
    <source>
        <strain evidence="14">CFS9</strain>
    </source>
</reference>
<dbReference type="InterPro" id="IPR000297">
    <property type="entry name" value="PPIase_PpiC"/>
</dbReference>
<proteinExistence type="inferred from homology"/>
<dbReference type="InterPro" id="IPR046357">
    <property type="entry name" value="PPIase_dom_sf"/>
</dbReference>
<dbReference type="GO" id="GO:0005886">
    <property type="term" value="C:plasma membrane"/>
    <property type="evidence" value="ECO:0007669"/>
    <property type="project" value="UniProtKB-SubCell"/>
</dbReference>
<feature type="domain" description="PpiC" evidence="13">
    <location>
        <begin position="355"/>
        <end position="461"/>
    </location>
</feature>
<dbReference type="Gene3D" id="3.10.50.40">
    <property type="match status" value="1"/>
</dbReference>
<feature type="transmembrane region" description="Helical" evidence="12">
    <location>
        <begin position="25"/>
        <end position="45"/>
    </location>
</feature>
<dbReference type="SUPFAM" id="SSF54534">
    <property type="entry name" value="FKBP-like"/>
    <property type="match status" value="1"/>
</dbReference>
<evidence type="ECO:0000256" key="12">
    <source>
        <dbReference type="SAM" id="Phobius"/>
    </source>
</evidence>
<evidence type="ECO:0000256" key="4">
    <source>
        <dbReference type="ARBA" id="ARBA00022692"/>
    </source>
</evidence>